<feature type="domain" description="NADPH-dependent FMN reductase-like" evidence="1">
    <location>
        <begin position="17"/>
        <end position="173"/>
    </location>
</feature>
<proteinExistence type="predicted"/>
<evidence type="ECO:0000313" key="2">
    <source>
        <dbReference type="EMBL" id="SLM97365.1"/>
    </source>
</evidence>
<dbReference type="RefSeq" id="WP_087006657.1">
    <property type="nucleotide sequence ID" value="NZ_FWFF01000012.1"/>
</dbReference>
<sequence>MSALTQTTTTPLRPLRPRIGVIVGSTRPVRIGRQIADVVADVVADSVADVVADVTAESVADVVTHHAREDDRSHAVLLDLREIALPFLDEPTPPSSGERTLTHSRAWSETVSGLDGCIFVTSEYNGGYPAPLKNAIDFLKEEWAGLPSAIVSYGGAGGKSAAAQLRTVLTQLRVDLAEVDPAIRVRSRHYGEDRTLLNAAEVVAGSADSLRAALGWVAERAGARAQRPAA</sequence>
<dbReference type="Gene3D" id="3.40.50.360">
    <property type="match status" value="1"/>
</dbReference>
<protein>
    <submittedName>
        <fullName evidence="2">Putative reductase</fullName>
    </submittedName>
</protein>
<dbReference type="PANTHER" id="PTHR30543:SF21">
    <property type="entry name" value="NAD(P)H-DEPENDENT FMN REDUCTASE LOT6"/>
    <property type="match status" value="1"/>
</dbReference>
<evidence type="ECO:0000259" key="1">
    <source>
        <dbReference type="Pfam" id="PF03358"/>
    </source>
</evidence>
<gene>
    <name evidence="2" type="ORF">FM105_06975</name>
</gene>
<accession>A0A1X6XDS6</accession>
<dbReference type="InterPro" id="IPR005025">
    <property type="entry name" value="FMN_Rdtase-like_dom"/>
</dbReference>
<name>A0A1X6XDS6_9MICO</name>
<dbReference type="InterPro" id="IPR029039">
    <property type="entry name" value="Flavoprotein-like_sf"/>
</dbReference>
<dbReference type="GO" id="GO:0005829">
    <property type="term" value="C:cytosol"/>
    <property type="evidence" value="ECO:0007669"/>
    <property type="project" value="TreeGrafter"/>
</dbReference>
<dbReference type="Proteomes" id="UP000196581">
    <property type="component" value="Unassembled WGS sequence"/>
</dbReference>
<dbReference type="Pfam" id="PF03358">
    <property type="entry name" value="FMN_red"/>
    <property type="match status" value="1"/>
</dbReference>
<dbReference type="PANTHER" id="PTHR30543">
    <property type="entry name" value="CHROMATE REDUCTASE"/>
    <property type="match status" value="1"/>
</dbReference>
<dbReference type="SUPFAM" id="SSF52218">
    <property type="entry name" value="Flavoproteins"/>
    <property type="match status" value="1"/>
</dbReference>
<dbReference type="GO" id="GO:0010181">
    <property type="term" value="F:FMN binding"/>
    <property type="evidence" value="ECO:0007669"/>
    <property type="project" value="TreeGrafter"/>
</dbReference>
<dbReference type="AlphaFoldDB" id="A0A1X6XDS6"/>
<dbReference type="EMBL" id="FWFF01000012">
    <property type="protein sequence ID" value="SLM97365.1"/>
    <property type="molecule type" value="Genomic_DNA"/>
</dbReference>
<reference evidence="3" key="1">
    <citation type="submission" date="2017-02" db="EMBL/GenBank/DDBJ databases">
        <authorList>
            <person name="Dridi B."/>
        </authorList>
    </citation>
    <scope>NUCLEOTIDE SEQUENCE [LARGE SCALE GENOMIC DNA]</scope>
    <source>
        <strain evidence="3">B Co 03.10</strain>
    </source>
</reference>
<organism evidence="2 3">
    <name type="scientific">Brevibacterium yomogidense</name>
    <dbReference type="NCBI Taxonomy" id="946573"/>
    <lineage>
        <taxon>Bacteria</taxon>
        <taxon>Bacillati</taxon>
        <taxon>Actinomycetota</taxon>
        <taxon>Actinomycetes</taxon>
        <taxon>Micrococcales</taxon>
        <taxon>Brevibacteriaceae</taxon>
        <taxon>Brevibacterium</taxon>
    </lineage>
</organism>
<dbReference type="InterPro" id="IPR050712">
    <property type="entry name" value="NAD(P)H-dep_reductase"/>
</dbReference>
<evidence type="ECO:0000313" key="3">
    <source>
        <dbReference type="Proteomes" id="UP000196581"/>
    </source>
</evidence>
<dbReference type="GO" id="GO:0016491">
    <property type="term" value="F:oxidoreductase activity"/>
    <property type="evidence" value="ECO:0007669"/>
    <property type="project" value="InterPro"/>
</dbReference>
<keyword evidence="3" id="KW-1185">Reference proteome</keyword>